<dbReference type="RefSeq" id="XP_032820962.1">
    <property type="nucleotide sequence ID" value="XM_032965071.1"/>
</dbReference>
<dbReference type="GO" id="GO:0031122">
    <property type="term" value="P:cytoplasmic microtubule organization"/>
    <property type="evidence" value="ECO:0007669"/>
    <property type="project" value="TreeGrafter"/>
</dbReference>
<dbReference type="FunFam" id="1.10.418.10:FF:000035">
    <property type="entry name" value="girdin isoform X1"/>
    <property type="match status" value="1"/>
</dbReference>
<evidence type="ECO:0000256" key="6">
    <source>
        <dbReference type="SAM" id="Coils"/>
    </source>
</evidence>
<dbReference type="RefSeq" id="XP_032820963.1">
    <property type="nucleotide sequence ID" value="XM_032965072.1"/>
</dbReference>
<organism evidence="9 11">
    <name type="scientific">Petromyzon marinus</name>
    <name type="common">Sea lamprey</name>
    <dbReference type="NCBI Taxonomy" id="7757"/>
    <lineage>
        <taxon>Eukaryota</taxon>
        <taxon>Metazoa</taxon>
        <taxon>Chordata</taxon>
        <taxon>Craniata</taxon>
        <taxon>Vertebrata</taxon>
        <taxon>Cyclostomata</taxon>
        <taxon>Hyperoartia</taxon>
        <taxon>Petromyzontiformes</taxon>
        <taxon>Petromyzontidae</taxon>
        <taxon>Petromyzon</taxon>
    </lineage>
</organism>
<comment type="subcellular location">
    <subcellularLocation>
        <location evidence="1">Cytoplasm</location>
    </subcellularLocation>
</comment>
<accession>A0AAJ7TMZ9</accession>
<dbReference type="SUPFAM" id="SSF116907">
    <property type="entry name" value="Hook domain"/>
    <property type="match status" value="1"/>
</dbReference>
<feature type="region of interest" description="Disordered" evidence="7">
    <location>
        <begin position="1"/>
        <end position="27"/>
    </location>
</feature>
<proteinExistence type="inferred from homology"/>
<dbReference type="Proteomes" id="UP001318040">
    <property type="component" value="Chromosome 33"/>
</dbReference>
<reference evidence="10 11" key="1">
    <citation type="submission" date="2025-04" db="UniProtKB">
        <authorList>
            <consortium name="RefSeq"/>
        </authorList>
    </citation>
    <scope>IDENTIFICATION</scope>
    <source>
        <tissue evidence="10 11">Sperm</tissue>
    </source>
</reference>
<dbReference type="GO" id="GO:0008017">
    <property type="term" value="F:microtubule binding"/>
    <property type="evidence" value="ECO:0007669"/>
    <property type="project" value="TreeGrafter"/>
</dbReference>
<dbReference type="PANTHER" id="PTHR18947">
    <property type="entry name" value="HOOK PROTEINS"/>
    <property type="match status" value="1"/>
</dbReference>
<feature type="coiled-coil region" evidence="6">
    <location>
        <begin position="281"/>
        <end position="366"/>
    </location>
</feature>
<dbReference type="GO" id="GO:0051959">
    <property type="term" value="F:dynein light intermediate chain binding"/>
    <property type="evidence" value="ECO:0007669"/>
    <property type="project" value="TreeGrafter"/>
</dbReference>
<keyword evidence="3" id="KW-0344">Guanine-nucleotide releasing factor</keyword>
<dbReference type="Pfam" id="PF19047">
    <property type="entry name" value="HOOK_N"/>
    <property type="match status" value="1"/>
</dbReference>
<evidence type="ECO:0000259" key="8">
    <source>
        <dbReference type="Pfam" id="PF19047"/>
    </source>
</evidence>
<feature type="compositionally biased region" description="Basic and acidic residues" evidence="7">
    <location>
        <begin position="1779"/>
        <end position="1790"/>
    </location>
</feature>
<protein>
    <submittedName>
        <fullName evidence="10 11">Girdin-like isoform X1</fullName>
    </submittedName>
</protein>
<dbReference type="KEGG" id="pmrn:116948419"/>
<feature type="compositionally biased region" description="Low complexity" evidence="7">
    <location>
        <begin position="1728"/>
        <end position="1744"/>
    </location>
</feature>
<feature type="domain" description="HOOK N-terminal" evidence="8">
    <location>
        <begin position="37"/>
        <end position="181"/>
    </location>
</feature>
<feature type="coiled-coil region" evidence="6">
    <location>
        <begin position="1361"/>
        <end position="1406"/>
    </location>
</feature>
<feature type="coiled-coil region" evidence="6">
    <location>
        <begin position="549"/>
        <end position="618"/>
    </location>
</feature>
<gene>
    <name evidence="10 11" type="primary">LOC116948419</name>
</gene>
<dbReference type="GO" id="GO:0005085">
    <property type="term" value="F:guanyl-nucleotide exchange factor activity"/>
    <property type="evidence" value="ECO:0007669"/>
    <property type="project" value="UniProtKB-KW"/>
</dbReference>
<feature type="region of interest" description="Disordered" evidence="7">
    <location>
        <begin position="513"/>
        <end position="548"/>
    </location>
</feature>
<feature type="region of interest" description="Disordered" evidence="7">
    <location>
        <begin position="453"/>
        <end position="481"/>
    </location>
</feature>
<evidence type="ECO:0000256" key="2">
    <source>
        <dbReference type="ARBA" id="ARBA00022490"/>
    </source>
</evidence>
<comment type="similarity">
    <text evidence="5">Belongs to the CCDC88 family.</text>
</comment>
<keyword evidence="9" id="KW-1185">Reference proteome</keyword>
<feature type="region of interest" description="Disordered" evidence="7">
    <location>
        <begin position="1624"/>
        <end position="1809"/>
    </location>
</feature>
<feature type="region of interest" description="Disordered" evidence="7">
    <location>
        <begin position="1821"/>
        <end position="1848"/>
    </location>
</feature>
<feature type="compositionally biased region" description="Polar residues" evidence="7">
    <location>
        <begin position="1658"/>
        <end position="1669"/>
    </location>
</feature>
<evidence type="ECO:0000313" key="10">
    <source>
        <dbReference type="RefSeq" id="XP_032820962.1"/>
    </source>
</evidence>
<dbReference type="Gene3D" id="1.10.418.10">
    <property type="entry name" value="Calponin-like domain"/>
    <property type="match status" value="1"/>
</dbReference>
<feature type="region of interest" description="Disordered" evidence="7">
    <location>
        <begin position="1899"/>
        <end position="1921"/>
    </location>
</feature>
<feature type="compositionally biased region" description="Basic and acidic residues" evidence="7">
    <location>
        <begin position="16"/>
        <end position="27"/>
    </location>
</feature>
<evidence type="ECO:0000313" key="9">
    <source>
        <dbReference type="Proteomes" id="UP001318040"/>
    </source>
</evidence>
<dbReference type="GO" id="GO:0005813">
    <property type="term" value="C:centrosome"/>
    <property type="evidence" value="ECO:0007669"/>
    <property type="project" value="TreeGrafter"/>
</dbReference>
<feature type="compositionally biased region" description="Gly residues" evidence="7">
    <location>
        <begin position="1685"/>
        <end position="1694"/>
    </location>
</feature>
<dbReference type="PANTHER" id="PTHR18947:SF35">
    <property type="entry name" value="COILED-COIL DOMAIN-CONTAINING PROTEIN 88B"/>
    <property type="match status" value="1"/>
</dbReference>
<feature type="region of interest" description="Disordered" evidence="7">
    <location>
        <begin position="960"/>
        <end position="991"/>
    </location>
</feature>
<evidence type="ECO:0000256" key="3">
    <source>
        <dbReference type="ARBA" id="ARBA00022658"/>
    </source>
</evidence>
<sequence>MEPRGGLQAEPGPGTRGEEGSREPSHGEMERFLSGALVAWVKTMGPLAEPGAGSSSEYLGLVDGVVLNDFMQLIDPRPTNHVAHQQVNGDVSLRVQNLRFLVRRIQSYYQEILQQWVVMALPSVFTIARDPFTEQGIDEMRKILLLMLGCAVQCEHKEVFIEKITELDLSTQANIVSHIQEVTQNPENVLEMQWSELEELPRDELQAVTGTLLHQLRNLLRQRDKYADAIVELQQERDSAQTAQTAAALSQGRPGPGAGMRTPIGTGTDAAVALDSRQHLAVELADSKAKLRRVRQDLEERSEELLDCRAEAQQLSAELKRLQHESQQLATDARWVRAFRDERDGLLEKAGRAERFEADVERLRERLQDLPFYKARVEELQGDTAVLLETRAVLEQQLEAARARCDRTHELEKERLVLRSRLQDLHMEYEESQKRLDEVLEEKLQLEIAQKRSLEESAQRSRERRQTGGSEDSAAGRALSAEVGESVSGRLIQLETDNRLLEQTVLELQQALASQSPAELGDARPRRSAREEATEGGGSDGRQQQDAGEQDLLRKVELLELELQGLRSAGDLREGLLQEKVQLERTVETAREAMARKVQQLEEENTHLRGTVATLRDAMKAGAEARARDDGATETRLLQETLAETSLRLGQAEAERRRALSDLERQQERVGELEAEARKTRKDTEQLQRRAATLLVSSERAHAMEQENAALAAEVRRLKKVLDALRDRAAELEALRSECAQLEDENLQLRREAEELRAAKARLALVELEKLELEQSREALLQSLEAARAAGRRAERLDASVRGLQAEAQELRAALEESGHKTGELERRLLDGADERERAERLELARAGLEAELARAEREAREFGKESRRLRQLLEEREGTLEERAALAARSQREASEASLEAARLREACARLQEVEREARDAAKQASLDGTTLAALQEELVCEKLRFQQLSADLERLKQQRQEIGPDSRERRQGQCSGETERPRSRDTELLEPAVGPLVIREESSEGSALEPRMRALSDTNTQLREELIYVKKSYEDLRHREDERQTESGSSGGWEGQEATRELLRVKDRLIDVERANATLQAERQAQSAQFRQLETQNDRLQGQVAALQQQAAALHEHNAALQTQNAKLQVEGSALNAQASTLLAQNAQLQGVRSGLESELEALGRARDDLRRNYEALLRDHERLSVLHERQASEYEALIAKHGGLKGAHRTLELAHRELQERYNQLESQRGQLEELEGSLHAERERMQEEASRHASLLLEHRCLRLEHDKLCSEQAQLGKEREELQGELRASTSALHGAQLEHARLQSAHAELKEQHQQLDIVMAKFSNHCELLTQLKGNLEEENRHLLHQVQTMMTRNKELMDQTMESKEQYMEEQKQYLDKLNELRWQKDRLEEKIMNQNRLPDPSPKRKGNWIDKMKKLIKNKKEGLKEKVRSQLELSVLSGDAVDGGLSLPRITLDDDLGGERPNAGWQRNVPMRRNQRRGPDDGTKVTYRRSQSVGNLLDGFSQKGLNDGALSSGSEGRSGGSGRSVEASSHFSYSTVSLNTVAGGSSGGTSHRSTGIRDILPPAEEAEEEAAGCVRAGEAQGVRIRPRRPHGIAWIGEQEDPDFLHFIEDLRISLGEQPPSDTSETSNRTSTTSATSVSRPDSVEREGSRGSNVNNNNASLWPSPHVASGSASRGTAGPGGPGGGHQEVAGDAHHVAPPVSGPDPRPGRHEACGGAAARGPLEAPGGPGWWLPALGEKARCGRSPGNKRRSLHEFLLEQRPSPPVPQSERGAARDGHEERRGSPPLSPGRGERPHSARAPLRVRLALFKTWSLDGADRRHQPAGATPPASPPRSPRMPAPTAAQLLVARELPHGQGRASSVPELLEVTARAAGGGGSDGPRETAFGFLKQRARARQRGRAVPSGTSSSDSPPP</sequence>
<feature type="compositionally biased region" description="Basic and acidic residues" evidence="7">
    <location>
        <begin position="521"/>
        <end position="533"/>
    </location>
</feature>
<feature type="compositionally biased region" description="Basic and acidic residues" evidence="7">
    <location>
        <begin position="960"/>
        <end position="989"/>
    </location>
</feature>
<feature type="compositionally biased region" description="Low complexity" evidence="7">
    <location>
        <begin position="1907"/>
        <end position="1921"/>
    </location>
</feature>
<feature type="compositionally biased region" description="Pro residues" evidence="7">
    <location>
        <begin position="1836"/>
        <end position="1846"/>
    </location>
</feature>
<dbReference type="GO" id="GO:0030705">
    <property type="term" value="P:cytoskeleton-dependent intracellular transport"/>
    <property type="evidence" value="ECO:0007669"/>
    <property type="project" value="InterPro"/>
</dbReference>
<dbReference type="InterPro" id="IPR043936">
    <property type="entry name" value="HOOK_N"/>
</dbReference>
<dbReference type="GO" id="GO:0007165">
    <property type="term" value="P:signal transduction"/>
    <property type="evidence" value="ECO:0007669"/>
    <property type="project" value="UniProtKB-ARBA"/>
</dbReference>
<evidence type="ECO:0000256" key="4">
    <source>
        <dbReference type="ARBA" id="ARBA00023054"/>
    </source>
</evidence>
<evidence type="ECO:0000313" key="11">
    <source>
        <dbReference type="RefSeq" id="XP_032820963.1"/>
    </source>
</evidence>
<feature type="compositionally biased region" description="Low complexity" evidence="7">
    <location>
        <begin position="1629"/>
        <end position="1647"/>
    </location>
</feature>
<keyword evidence="4 6" id="KW-0175">Coiled coil</keyword>
<dbReference type="GO" id="GO:0005737">
    <property type="term" value="C:cytoplasm"/>
    <property type="evidence" value="ECO:0007669"/>
    <property type="project" value="UniProtKB-SubCell"/>
</dbReference>
<feature type="coiled-coil region" evidence="6">
    <location>
        <begin position="391"/>
        <end position="449"/>
    </location>
</feature>
<dbReference type="InterPro" id="IPR036872">
    <property type="entry name" value="CH_dom_sf"/>
</dbReference>
<keyword evidence="2" id="KW-0963">Cytoplasm</keyword>
<feature type="coiled-coil region" evidence="6">
    <location>
        <begin position="1064"/>
        <end position="1255"/>
    </location>
</feature>
<evidence type="ECO:0000256" key="5">
    <source>
        <dbReference type="ARBA" id="ARBA00061299"/>
    </source>
</evidence>
<feature type="region of interest" description="Disordered" evidence="7">
    <location>
        <begin position="241"/>
        <end position="266"/>
    </location>
</feature>
<evidence type="ECO:0000256" key="7">
    <source>
        <dbReference type="SAM" id="MobiDB-lite"/>
    </source>
</evidence>
<feature type="coiled-coil region" evidence="6">
    <location>
        <begin position="649"/>
        <end position="960"/>
    </location>
</feature>
<feature type="compositionally biased region" description="Basic and acidic residues" evidence="7">
    <location>
        <begin position="453"/>
        <end position="466"/>
    </location>
</feature>
<feature type="region of interest" description="Disordered" evidence="7">
    <location>
        <begin position="1459"/>
        <end position="1535"/>
    </location>
</feature>
<dbReference type="SUPFAM" id="SSF90257">
    <property type="entry name" value="Myosin rod fragments"/>
    <property type="match status" value="1"/>
</dbReference>
<name>A0AAJ7TMZ9_PETMA</name>
<feature type="region of interest" description="Disordered" evidence="7">
    <location>
        <begin position="1040"/>
        <end position="1059"/>
    </location>
</feature>
<evidence type="ECO:0000256" key="1">
    <source>
        <dbReference type="ARBA" id="ARBA00004496"/>
    </source>
</evidence>